<organism evidence="1 2">
    <name type="scientific">Cloeon dipterum</name>
    <dbReference type="NCBI Taxonomy" id="197152"/>
    <lineage>
        <taxon>Eukaryota</taxon>
        <taxon>Metazoa</taxon>
        <taxon>Ecdysozoa</taxon>
        <taxon>Arthropoda</taxon>
        <taxon>Hexapoda</taxon>
        <taxon>Insecta</taxon>
        <taxon>Pterygota</taxon>
        <taxon>Palaeoptera</taxon>
        <taxon>Ephemeroptera</taxon>
        <taxon>Pisciforma</taxon>
        <taxon>Baetidae</taxon>
        <taxon>Cloeon</taxon>
    </lineage>
</organism>
<evidence type="ECO:0008006" key="3">
    <source>
        <dbReference type="Google" id="ProtNLM"/>
    </source>
</evidence>
<accession>A0A8S1D8C4</accession>
<proteinExistence type="predicted"/>
<keyword evidence="2" id="KW-1185">Reference proteome</keyword>
<dbReference type="SUPFAM" id="SSF48403">
    <property type="entry name" value="Ankyrin repeat"/>
    <property type="match status" value="1"/>
</dbReference>
<dbReference type="Gene3D" id="1.25.40.20">
    <property type="entry name" value="Ankyrin repeat-containing domain"/>
    <property type="match status" value="1"/>
</dbReference>
<evidence type="ECO:0000313" key="2">
    <source>
        <dbReference type="Proteomes" id="UP000494165"/>
    </source>
</evidence>
<dbReference type="InterPro" id="IPR036770">
    <property type="entry name" value="Ankyrin_rpt-contain_sf"/>
</dbReference>
<evidence type="ECO:0000313" key="1">
    <source>
        <dbReference type="EMBL" id="CAB3376475.1"/>
    </source>
</evidence>
<protein>
    <recommendedName>
        <fullName evidence="3">SOCS box domain-containing protein</fullName>
    </recommendedName>
</protein>
<dbReference type="AlphaFoldDB" id="A0A8S1D8C4"/>
<comment type="caution">
    <text evidence="1">The sequence shown here is derived from an EMBL/GenBank/DDBJ whole genome shotgun (WGS) entry which is preliminary data.</text>
</comment>
<reference evidence="1 2" key="1">
    <citation type="submission" date="2020-04" db="EMBL/GenBank/DDBJ databases">
        <authorList>
            <person name="Alioto T."/>
            <person name="Alioto T."/>
            <person name="Gomez Garrido J."/>
        </authorList>
    </citation>
    <scope>NUCLEOTIDE SEQUENCE [LARGE SCALE GENOMIC DNA]</scope>
</reference>
<sequence length="508" mass="57435">MLKKTQEGSSSKTELNYTTQIKQCLKKTSTQPALDAPGPGDLQAMKFLMQNEMDSFCVGDGLNCFILAALTERGSENCKWQLVLDMLEIDLRGITSENEDGSSLLMYFANCPLKIRHLVSLGANLNHVDKAGNSVLMRSYQHRNPDCKAFLELLKLGADPNVPPNCGHDNIIEFMLSSYHCLNLASKEAARKCLSHILQPEYFEKISDLQFKANPIFKFIGELCDGAFGDLHCHSNFWMEFLKTLPRTKLLKHVNSSKYQTDEWIHFKEFWDVPDSFLMDPLSFFYFSVCIFGCSRQRQDDYQCDSPDVLPPGLALMYNVTQRNLSNPFEQRVSRGLILVLLQENIPRLLVNGDKILALMTPFFLGNGPEFNNMILKILRTLPNNPALTFRNGVAKYMAGLDDIGITENTEDAHKLVDNVNQLIEGNLCQADAKLLSYYEVHPKLNEISLDGSSGFPVTLQELCRRLIRDQIHCSLKNKGGDLSSSIKNLCEMSYISPPLVKYLLVFQ</sequence>
<dbReference type="Proteomes" id="UP000494165">
    <property type="component" value="Unassembled WGS sequence"/>
</dbReference>
<gene>
    <name evidence="1" type="ORF">CLODIP_2_CD04036</name>
</gene>
<dbReference type="EMBL" id="CADEPI010000128">
    <property type="protein sequence ID" value="CAB3376475.1"/>
    <property type="molecule type" value="Genomic_DNA"/>
</dbReference>
<name>A0A8S1D8C4_9INSE</name>